<feature type="compositionally biased region" description="Basic and acidic residues" evidence="1">
    <location>
        <begin position="739"/>
        <end position="750"/>
    </location>
</feature>
<feature type="region of interest" description="Disordered" evidence="1">
    <location>
        <begin position="1336"/>
        <end position="1356"/>
    </location>
</feature>
<evidence type="ECO:0000256" key="1">
    <source>
        <dbReference type="SAM" id="MobiDB-lite"/>
    </source>
</evidence>
<dbReference type="CDD" id="cd00072">
    <property type="entry name" value="GYF"/>
    <property type="match status" value="1"/>
</dbReference>
<evidence type="ECO:0000313" key="4">
    <source>
        <dbReference type="Proteomes" id="UP000241394"/>
    </source>
</evidence>
<dbReference type="InterPro" id="IPR003169">
    <property type="entry name" value="GYF"/>
</dbReference>
<dbReference type="STRING" id="1590841.A0A2R6PZY2"/>
<dbReference type="EMBL" id="NKQK01000021">
    <property type="protein sequence ID" value="PSR99722.1"/>
    <property type="molecule type" value="Genomic_DNA"/>
</dbReference>
<protein>
    <submittedName>
        <fullName evidence="3">PERQ amino acid-rich with GYF domain-containing protein</fullName>
    </submittedName>
</protein>
<dbReference type="PANTHER" id="PTHR47471:SF1">
    <property type="entry name" value="PROTEIN ESSENTIAL FOR POTEXVIRUS ACCUMULATION 1"/>
    <property type="match status" value="1"/>
</dbReference>
<sequence>MESTQDQQIYADNKLTFEAPREDGTGYRTDKVALSKESSSQGSSFVHLGTAWRSPSIGEHISTHLTSHDWTEISTDVRPRTSDIGWLHPQNDMNNEKGARLADLSYSKDGSKWQVSEDSIIRRQPSAVLDRKQEVGKLSVPSPEDLLLYYKDPQGEIQGPFSGSDIIGWFESGYFGIDLQVRLANAPHDSPFSSLGDVMPHLRAKARPPPGFNAPKQTEIVDGSSRSNFSAFGMLHTSSGDVNMMKADQRYKQSSTAEAENRFLESLMSGNTSNMSTSPLEKFPFAEGMQGYVGNNSSGMPPDGVESADNSYLLAKRVTLERQRSSTNAYPYWPGRDTAPIVPNSDIIQDSTTPHSNLLSSIVDNVRQQSPSQNLMSILQGMPDRSTSSFNDGVSGWPSFSVQGGFDPLQSAFGIQQQRLQPQNLPSLTNLLANNIDNSSGTLAPEKLHTSGLSQDPQLLSLLQQQYLLQMHSQPPVPSQQMSLLDKLLLLKQQQQQQEEQQQLLWQQQQLLSQVLSDHNPQQRFGEESYGQLQASALPVGNASVNHHRFQLPHESFQIGSQRPVSSMQDEHISNLFNIRPSVSQEVSHGVGSEASAIHLPPQMLGNTVRQKSWAADLPEQSNDIQHNNSLPTSTMIDDSLPQPEVVGKSPLEHISQKNLRTNEPVTVTTSKAAVEFVPLEDLGKSVAVESVNYENEVHMPDQVNEVKIPSPGALDISHITQADSCTVETSMVKELKNGEVREVKKASEKKSRKQRSMKAQPSDKVKGVSKTPSLQQSKPSETEVSNVADVKNDNQIAPGYIVHGTHLQETRGSKYDAVTVEIVNVQQVESSLPAVAPQVGGESVDAKVDSRLVGSASQLNAHVHAGQRAWKPAPGFKPKSLLEIQQEEQRNVQTEMEISDISASVNSISLSTPWSGIVGNSDHKTNAGNAELNIGKPENSINQKTKRSQLHDLLEEEVAEKSKRQDMEFPDSVSLAIMSVQSDLVDEDNFIEAKDTKKNRRKSAKAKGVGTKVSISTASADVSVGSSPNEKGKGSRHVQPEKEVLPTVPSGPSLGDFVFWKDESVNPPPAPAWSTDSGKLPKPTSLRDILREQEKKVSSPQHQVIATQKKSQPTQATRGSGPSWSLSGSSPAKAASPIQIVSHSSAQSKHKGDDDLFWGPLNQPKQEVKQLDFPNLASQGSFGTKNTPVKGTFGGSLSQQKPTSGRPAERALSSSPASAQSSLKVNMGSMTKHSEANDFRAWCESESVRLIGTKDTSFLEFCLKQSTSEAEILLTQNLGSFDPDHKFIDKFLNYKELLPADVLEIAFQSRNDHKTPGFSTGDMNSDNAGIWDSDHGNAMAADGSKGGGKKKGKKGKKVSASVLGFNIVSNRIMMGEIQTVDD</sequence>
<feature type="domain" description="GYF" evidence="2">
    <location>
        <begin position="145"/>
        <end position="196"/>
    </location>
</feature>
<feature type="region of interest" description="Disordered" evidence="1">
    <location>
        <begin position="1021"/>
        <end position="1162"/>
    </location>
</feature>
<name>A0A2R6PZY2_ACTCC</name>
<dbReference type="InterPro" id="IPR035445">
    <property type="entry name" value="GYF-like_dom_sf"/>
</dbReference>
<feature type="compositionally biased region" description="Polar residues" evidence="1">
    <location>
        <begin position="1177"/>
        <end position="1204"/>
    </location>
</feature>
<dbReference type="InParanoid" id="A0A2R6PZY2"/>
<dbReference type="FunCoup" id="A0A2R6PZY2">
    <property type="interactions" value="4465"/>
</dbReference>
<gene>
    <name evidence="3" type="ORF">CEY00_Acc23663</name>
</gene>
<dbReference type="SUPFAM" id="SSF55277">
    <property type="entry name" value="GYF domain"/>
    <property type="match status" value="1"/>
</dbReference>
<dbReference type="OrthoDB" id="6415790at2759"/>
<dbReference type="PANTHER" id="PTHR47471">
    <property type="entry name" value="GYF DOMAIN-CONTAINING PROTEIN"/>
    <property type="match status" value="1"/>
</dbReference>
<feature type="compositionally biased region" description="Polar residues" evidence="1">
    <location>
        <begin position="1021"/>
        <end position="1030"/>
    </location>
</feature>
<feature type="compositionally biased region" description="Polar residues" evidence="1">
    <location>
        <begin position="771"/>
        <end position="786"/>
    </location>
</feature>
<feature type="compositionally biased region" description="Basic and acidic residues" evidence="1">
    <location>
        <begin position="1089"/>
        <end position="1098"/>
    </location>
</feature>
<dbReference type="Proteomes" id="UP000241394">
    <property type="component" value="Chromosome LG21"/>
</dbReference>
<dbReference type="Gene3D" id="3.30.1490.40">
    <property type="match status" value="1"/>
</dbReference>
<feature type="compositionally biased region" description="Polar residues" evidence="1">
    <location>
        <begin position="1099"/>
        <end position="1119"/>
    </location>
</feature>
<feature type="compositionally biased region" description="Low complexity" evidence="1">
    <location>
        <begin position="1212"/>
        <end position="1224"/>
    </location>
</feature>
<dbReference type="PROSITE" id="PS50829">
    <property type="entry name" value="GYF"/>
    <property type="match status" value="1"/>
</dbReference>
<feature type="compositionally biased region" description="Low complexity" evidence="1">
    <location>
        <begin position="1120"/>
        <end position="1132"/>
    </location>
</feature>
<dbReference type="OMA" id="FSESWAP"/>
<reference evidence="3 4" key="1">
    <citation type="submission" date="2017-07" db="EMBL/GenBank/DDBJ databases">
        <title>An improved, manually edited Actinidia chinensis var. chinensis (kiwifruit) genome highlights the challenges associated with draft genomes and gene prediction in plants.</title>
        <authorList>
            <person name="Pilkington S."/>
            <person name="Crowhurst R."/>
            <person name="Hilario E."/>
            <person name="Nardozza S."/>
            <person name="Fraser L."/>
            <person name="Peng Y."/>
            <person name="Gunaseelan K."/>
            <person name="Simpson R."/>
            <person name="Tahir J."/>
            <person name="Deroles S."/>
            <person name="Templeton K."/>
            <person name="Luo Z."/>
            <person name="Davy M."/>
            <person name="Cheng C."/>
            <person name="Mcneilage M."/>
            <person name="Scaglione D."/>
            <person name="Liu Y."/>
            <person name="Zhang Q."/>
            <person name="Datson P."/>
            <person name="De Silva N."/>
            <person name="Gardiner S."/>
            <person name="Bassett H."/>
            <person name="Chagne D."/>
            <person name="Mccallum J."/>
            <person name="Dzierzon H."/>
            <person name="Deng C."/>
            <person name="Wang Y.-Y."/>
            <person name="Barron N."/>
            <person name="Manako K."/>
            <person name="Bowen J."/>
            <person name="Foster T."/>
            <person name="Erridge Z."/>
            <person name="Tiffin H."/>
            <person name="Waite C."/>
            <person name="Davies K."/>
            <person name="Grierson E."/>
            <person name="Laing W."/>
            <person name="Kirk R."/>
            <person name="Chen X."/>
            <person name="Wood M."/>
            <person name="Montefiori M."/>
            <person name="Brummell D."/>
            <person name="Schwinn K."/>
            <person name="Catanach A."/>
            <person name="Fullerton C."/>
            <person name="Li D."/>
            <person name="Meiyalaghan S."/>
            <person name="Nieuwenhuizen N."/>
            <person name="Read N."/>
            <person name="Prakash R."/>
            <person name="Hunter D."/>
            <person name="Zhang H."/>
            <person name="Mckenzie M."/>
            <person name="Knabel M."/>
            <person name="Harris A."/>
            <person name="Allan A."/>
            <person name="Chen A."/>
            <person name="Janssen B."/>
            <person name="Plunkett B."/>
            <person name="Dwamena C."/>
            <person name="Voogd C."/>
            <person name="Leif D."/>
            <person name="Lafferty D."/>
            <person name="Souleyre E."/>
            <person name="Varkonyi-Gasic E."/>
            <person name="Gambi F."/>
            <person name="Hanley J."/>
            <person name="Yao J.-L."/>
            <person name="Cheung J."/>
            <person name="David K."/>
            <person name="Warren B."/>
            <person name="Marsh K."/>
            <person name="Snowden K."/>
            <person name="Lin-Wang K."/>
            <person name="Brian L."/>
            <person name="Martinez-Sanchez M."/>
            <person name="Wang M."/>
            <person name="Ileperuma N."/>
            <person name="Macnee N."/>
            <person name="Campin R."/>
            <person name="Mcatee P."/>
            <person name="Drummond R."/>
            <person name="Espley R."/>
            <person name="Ireland H."/>
            <person name="Wu R."/>
            <person name="Atkinson R."/>
            <person name="Karunairetnam S."/>
            <person name="Bulley S."/>
            <person name="Chunkath S."/>
            <person name="Hanley Z."/>
            <person name="Storey R."/>
            <person name="Thrimawithana A."/>
            <person name="Thomson S."/>
            <person name="David C."/>
            <person name="Testolin R."/>
        </authorList>
    </citation>
    <scope>NUCLEOTIDE SEQUENCE [LARGE SCALE GENOMIC DNA]</scope>
    <source>
        <strain evidence="4">cv. Red5</strain>
        <tissue evidence="3">Young leaf</tissue>
    </source>
</reference>
<feature type="compositionally biased region" description="Basic and acidic residues" evidence="1">
    <location>
        <begin position="1031"/>
        <end position="1045"/>
    </location>
</feature>
<dbReference type="Pfam" id="PF02213">
    <property type="entry name" value="GYF"/>
    <property type="match status" value="1"/>
</dbReference>
<dbReference type="Gramene" id="PSR99722">
    <property type="protein sequence ID" value="PSR99722"/>
    <property type="gene ID" value="CEY00_Acc23663"/>
</dbReference>
<comment type="caution">
    <text evidence="3">The sequence shown here is derived from an EMBL/GenBank/DDBJ whole genome shotgun (WGS) entry which is preliminary data.</text>
</comment>
<reference evidence="4" key="2">
    <citation type="journal article" date="2018" name="BMC Genomics">
        <title>A manually annotated Actinidia chinensis var. chinensis (kiwifruit) genome highlights the challenges associated with draft genomes and gene prediction in plants.</title>
        <authorList>
            <person name="Pilkington S.M."/>
            <person name="Crowhurst R."/>
            <person name="Hilario E."/>
            <person name="Nardozza S."/>
            <person name="Fraser L."/>
            <person name="Peng Y."/>
            <person name="Gunaseelan K."/>
            <person name="Simpson R."/>
            <person name="Tahir J."/>
            <person name="Deroles S.C."/>
            <person name="Templeton K."/>
            <person name="Luo Z."/>
            <person name="Davy M."/>
            <person name="Cheng C."/>
            <person name="McNeilage M."/>
            <person name="Scaglione D."/>
            <person name="Liu Y."/>
            <person name="Zhang Q."/>
            <person name="Datson P."/>
            <person name="De Silva N."/>
            <person name="Gardiner S.E."/>
            <person name="Bassett H."/>
            <person name="Chagne D."/>
            <person name="McCallum J."/>
            <person name="Dzierzon H."/>
            <person name="Deng C."/>
            <person name="Wang Y.Y."/>
            <person name="Barron L."/>
            <person name="Manako K."/>
            <person name="Bowen J."/>
            <person name="Foster T.M."/>
            <person name="Erridge Z.A."/>
            <person name="Tiffin H."/>
            <person name="Waite C.N."/>
            <person name="Davies K.M."/>
            <person name="Grierson E.P."/>
            <person name="Laing W.A."/>
            <person name="Kirk R."/>
            <person name="Chen X."/>
            <person name="Wood M."/>
            <person name="Montefiori M."/>
            <person name="Brummell D.A."/>
            <person name="Schwinn K.E."/>
            <person name="Catanach A."/>
            <person name="Fullerton C."/>
            <person name="Li D."/>
            <person name="Meiyalaghan S."/>
            <person name="Nieuwenhuizen N."/>
            <person name="Read N."/>
            <person name="Prakash R."/>
            <person name="Hunter D."/>
            <person name="Zhang H."/>
            <person name="McKenzie M."/>
            <person name="Knabel M."/>
            <person name="Harris A."/>
            <person name="Allan A.C."/>
            <person name="Gleave A."/>
            <person name="Chen A."/>
            <person name="Janssen B.J."/>
            <person name="Plunkett B."/>
            <person name="Ampomah-Dwamena C."/>
            <person name="Voogd C."/>
            <person name="Leif D."/>
            <person name="Lafferty D."/>
            <person name="Souleyre E.J.F."/>
            <person name="Varkonyi-Gasic E."/>
            <person name="Gambi F."/>
            <person name="Hanley J."/>
            <person name="Yao J.L."/>
            <person name="Cheung J."/>
            <person name="David K.M."/>
            <person name="Warren B."/>
            <person name="Marsh K."/>
            <person name="Snowden K.C."/>
            <person name="Lin-Wang K."/>
            <person name="Brian L."/>
            <person name="Martinez-Sanchez M."/>
            <person name="Wang M."/>
            <person name="Ileperuma N."/>
            <person name="Macnee N."/>
            <person name="Campin R."/>
            <person name="McAtee P."/>
            <person name="Drummond R.S.M."/>
            <person name="Espley R.V."/>
            <person name="Ireland H.S."/>
            <person name="Wu R."/>
            <person name="Atkinson R.G."/>
            <person name="Karunairetnam S."/>
            <person name="Bulley S."/>
            <person name="Chunkath S."/>
            <person name="Hanley Z."/>
            <person name="Storey R."/>
            <person name="Thrimawithana A.H."/>
            <person name="Thomson S."/>
            <person name="David C."/>
            <person name="Testolin R."/>
            <person name="Huang H."/>
            <person name="Hellens R.P."/>
            <person name="Schaffer R.J."/>
        </authorList>
    </citation>
    <scope>NUCLEOTIDE SEQUENCE [LARGE SCALE GENOMIC DNA]</scope>
    <source>
        <strain evidence="4">cv. Red5</strain>
    </source>
</reference>
<evidence type="ECO:0000313" key="3">
    <source>
        <dbReference type="EMBL" id="PSR99722.1"/>
    </source>
</evidence>
<dbReference type="FunFam" id="3.30.1490.40:FF:000007">
    <property type="entry name" value="GYF domain-containing protein"/>
    <property type="match status" value="1"/>
</dbReference>
<organism evidence="3 4">
    <name type="scientific">Actinidia chinensis var. chinensis</name>
    <name type="common">Chinese soft-hair kiwi</name>
    <dbReference type="NCBI Taxonomy" id="1590841"/>
    <lineage>
        <taxon>Eukaryota</taxon>
        <taxon>Viridiplantae</taxon>
        <taxon>Streptophyta</taxon>
        <taxon>Embryophyta</taxon>
        <taxon>Tracheophyta</taxon>
        <taxon>Spermatophyta</taxon>
        <taxon>Magnoliopsida</taxon>
        <taxon>eudicotyledons</taxon>
        <taxon>Gunneridae</taxon>
        <taxon>Pentapetalae</taxon>
        <taxon>asterids</taxon>
        <taxon>Ericales</taxon>
        <taxon>Actinidiaceae</taxon>
        <taxon>Actinidia</taxon>
    </lineage>
</organism>
<dbReference type="SMART" id="SM00444">
    <property type="entry name" value="GYF"/>
    <property type="match status" value="1"/>
</dbReference>
<accession>A0A2R6PZY2</accession>
<keyword evidence="4" id="KW-1185">Reference proteome</keyword>
<feature type="region of interest" description="Disordered" evidence="1">
    <location>
        <begin position="739"/>
        <end position="788"/>
    </location>
</feature>
<proteinExistence type="predicted"/>
<evidence type="ECO:0000259" key="2">
    <source>
        <dbReference type="PROSITE" id="PS50829"/>
    </source>
</evidence>
<feature type="region of interest" description="Disordered" evidence="1">
    <location>
        <begin position="1177"/>
        <end position="1224"/>
    </location>
</feature>